<protein>
    <submittedName>
        <fullName evidence="2">Cytochrome c oxidase, cbb3-type, CcoQ subunit</fullName>
    </submittedName>
</protein>
<reference evidence="3" key="2">
    <citation type="submission" date="2021-02" db="EMBL/GenBank/DDBJ databases">
        <title>Sulfurospirillum tamanensis sp. nov.</title>
        <authorList>
            <person name="Merkel A.Y."/>
        </authorList>
    </citation>
    <scope>NUCLEOTIDE SEQUENCE [LARGE SCALE GENOMIC DNA]</scope>
    <source>
        <strain evidence="3">T05b</strain>
    </source>
</reference>
<gene>
    <name evidence="2" type="ORF">JWV37_00390</name>
</gene>
<sequence>MELETLKELLGYGYFAFTILLVFAMYGYAYHMYKSEKTGRKSYEKYSDIVLRDEIHDTPVESFSKQC</sequence>
<dbReference type="InterPro" id="IPR008621">
    <property type="entry name" value="Cbb3-typ_cyt_oxidase_comp"/>
</dbReference>
<dbReference type="NCBIfam" id="TIGR02736">
    <property type="entry name" value="cbb3_Q_epsi"/>
    <property type="match status" value="1"/>
</dbReference>
<organism evidence="2 3">
    <name type="scientific">Sulfurospirillum tamanense</name>
    <dbReference type="NCBI Taxonomy" id="2813362"/>
    <lineage>
        <taxon>Bacteria</taxon>
        <taxon>Pseudomonadati</taxon>
        <taxon>Campylobacterota</taxon>
        <taxon>Epsilonproteobacteria</taxon>
        <taxon>Campylobacterales</taxon>
        <taxon>Sulfurospirillaceae</taxon>
        <taxon>Sulfurospirillum</taxon>
    </lineage>
</organism>
<proteinExistence type="predicted"/>
<dbReference type="Pfam" id="PF05545">
    <property type="entry name" value="FixQ"/>
    <property type="match status" value="1"/>
</dbReference>
<dbReference type="EMBL" id="JAFHKK010000001">
    <property type="protein sequence ID" value="MBN2963225.1"/>
    <property type="molecule type" value="Genomic_DNA"/>
</dbReference>
<accession>A0ABS2WP00</accession>
<feature type="transmembrane region" description="Helical" evidence="1">
    <location>
        <begin position="12"/>
        <end position="33"/>
    </location>
</feature>
<evidence type="ECO:0000256" key="1">
    <source>
        <dbReference type="SAM" id="Phobius"/>
    </source>
</evidence>
<dbReference type="Proteomes" id="UP000703590">
    <property type="component" value="Unassembled WGS sequence"/>
</dbReference>
<keyword evidence="3" id="KW-1185">Reference proteome</keyword>
<reference evidence="2 3" key="1">
    <citation type="submission" date="2021-02" db="EMBL/GenBank/DDBJ databases">
        <title>Sulfurospirillum tamanensis sp. nov.</title>
        <authorList>
            <person name="Frolova A."/>
            <person name="Merkel A."/>
            <person name="Slobodkin A."/>
        </authorList>
    </citation>
    <scope>NUCLEOTIDE SEQUENCE [LARGE SCALE GENOMIC DNA]</scope>
    <source>
        <strain evidence="2 3">T05b</strain>
    </source>
</reference>
<dbReference type="InterPro" id="IPR014107">
    <property type="entry name" value="Cyt_c_oxidase_cbb3_CcoQ"/>
</dbReference>
<keyword evidence="1" id="KW-0472">Membrane</keyword>
<comment type="caution">
    <text evidence="2">The sequence shown here is derived from an EMBL/GenBank/DDBJ whole genome shotgun (WGS) entry which is preliminary data.</text>
</comment>
<evidence type="ECO:0000313" key="3">
    <source>
        <dbReference type="Proteomes" id="UP000703590"/>
    </source>
</evidence>
<evidence type="ECO:0000313" key="2">
    <source>
        <dbReference type="EMBL" id="MBN2963225.1"/>
    </source>
</evidence>
<keyword evidence="1" id="KW-0812">Transmembrane</keyword>
<dbReference type="RefSeq" id="WP_205457664.1">
    <property type="nucleotide sequence ID" value="NZ_JAFHKK010000001.1"/>
</dbReference>
<reference evidence="2 3" key="3">
    <citation type="submission" date="2021-02" db="EMBL/GenBank/DDBJ databases">
        <authorList>
            <person name="Merkel A.Y."/>
        </authorList>
    </citation>
    <scope>NUCLEOTIDE SEQUENCE [LARGE SCALE GENOMIC DNA]</scope>
    <source>
        <strain evidence="2 3">T05b</strain>
    </source>
</reference>
<keyword evidence="1" id="KW-1133">Transmembrane helix</keyword>
<name>A0ABS2WP00_9BACT</name>